<evidence type="ECO:0000313" key="4">
    <source>
        <dbReference type="Proteomes" id="UP000001075"/>
    </source>
</evidence>
<feature type="chain" id="PRO_5003445420" evidence="1">
    <location>
        <begin position="26"/>
        <end position="689"/>
    </location>
</feature>
<feature type="domain" description="VWFC" evidence="2">
    <location>
        <begin position="32"/>
        <end position="89"/>
    </location>
</feature>
<evidence type="ECO:0000259" key="2">
    <source>
        <dbReference type="PROSITE" id="PS50184"/>
    </source>
</evidence>
<sequence>MIRLGAPQSLVLLSLLIAAVLRCQGQDDEDAGSCLQDGQIYKDKDVWKPTSCRICVCDTGNILCDDIVCEDKDCLNAEVPFGECCPICPADLTPASGRQLGPKLTPVNVSCCRGRKENLETSRISKDLKDLLALRDLLVNKDPEVIVVKREKRVHLDLVAEMESLVPLEILVPLALQAPLVPLALLEAPWDLEDPQAPLAPPALKDFKAILVNLASLVSLVPWVPVVLQALLENLVMMAKLGNLENLEKEAFLALRVLVDSQEPQAFLVSKVTEVPEACLVREEGLVLLVLLVPEATMASQALLDLRVLSVLQVVLASLELLVPRGKLAPLVHVVLKVLKVLVASLAILGPLGPQVLLLGPGGQDGWVGSLLYISQQYHLLTRVTQEPTAFPEPKDPLALLELLVPLASLGLVVLLVLKVQRVLWVPKVRWVSLALLASKVNKVPREKLALQGPRVPLVLLVRKVKEALEGSLAVLDLSVPLEKEVPLATVVSLVKMVWQVPRVPLESEGLVAWLVPREPMVTRVVLENLAFLEPGVLRVVLVMLALKAKLVLLEPLVKMVVLDLLVHRGLVGSLVSWVSLAPKVPTVCLAKMVRQGLQDPLALLDLLVNEASRVLLGHQGSRDFLARLVPQVKVENKVTRVFLVKLELLALWVPGVKGVSQVNVALLAHKASKVPVASLAPLVLMVPK</sequence>
<dbReference type="Gene3D" id="2.10.70.10">
    <property type="entry name" value="Complement Module, domain 1"/>
    <property type="match status" value="1"/>
</dbReference>
<dbReference type="EMBL" id="JH002068">
    <property type="protein sequence ID" value="EGW14140.1"/>
    <property type="molecule type" value="Genomic_DNA"/>
</dbReference>
<reference evidence="4" key="1">
    <citation type="journal article" date="2011" name="Nat. Biotechnol.">
        <title>The genomic sequence of the Chinese hamster ovary (CHO)-K1 cell line.</title>
        <authorList>
            <person name="Xu X."/>
            <person name="Nagarajan H."/>
            <person name="Lewis N.E."/>
            <person name="Pan S."/>
            <person name="Cai Z."/>
            <person name="Liu X."/>
            <person name="Chen W."/>
            <person name="Xie M."/>
            <person name="Wang W."/>
            <person name="Hammond S."/>
            <person name="Andersen M.R."/>
            <person name="Neff N."/>
            <person name="Passarelli B."/>
            <person name="Koh W."/>
            <person name="Fan H.C."/>
            <person name="Wang J."/>
            <person name="Gui Y."/>
            <person name="Lee K.H."/>
            <person name="Betenbaugh M.J."/>
            <person name="Quake S.R."/>
            <person name="Famili I."/>
            <person name="Palsson B.O."/>
            <person name="Wang J."/>
        </authorList>
    </citation>
    <scope>NUCLEOTIDE SEQUENCE [LARGE SCALE GENOMIC DNA]</scope>
    <source>
        <strain evidence="4">CHO K1 cell line</strain>
    </source>
</reference>
<dbReference type="SMART" id="SM00214">
    <property type="entry name" value="VWC"/>
    <property type="match status" value="1"/>
</dbReference>
<accession>G3IDK3</accession>
<dbReference type="PROSITE" id="PS50184">
    <property type="entry name" value="VWFC_2"/>
    <property type="match status" value="1"/>
</dbReference>
<dbReference type="AlphaFoldDB" id="G3IDK3"/>
<dbReference type="STRING" id="10029.G3IDK3"/>
<gene>
    <name evidence="3" type="ORF">I79_021786</name>
</gene>
<evidence type="ECO:0000313" key="3">
    <source>
        <dbReference type="EMBL" id="EGW14140.1"/>
    </source>
</evidence>
<dbReference type="PANTHER" id="PTHR46439:SF3">
    <property type="entry name" value="RE54525P"/>
    <property type="match status" value="1"/>
</dbReference>
<protein>
    <submittedName>
        <fullName evidence="3">Collagen alpha-1(II) chain</fullName>
    </submittedName>
</protein>
<proteinExistence type="predicted"/>
<dbReference type="InterPro" id="IPR052624">
    <property type="entry name" value="CRIM1"/>
</dbReference>
<dbReference type="FunFam" id="2.10.70.10:FF:000013">
    <property type="entry name" value="Collagen, type I, alpha 1"/>
    <property type="match status" value="1"/>
</dbReference>
<dbReference type="Pfam" id="PF00093">
    <property type="entry name" value="VWC"/>
    <property type="match status" value="1"/>
</dbReference>
<dbReference type="Proteomes" id="UP000001075">
    <property type="component" value="Unassembled WGS sequence"/>
</dbReference>
<keyword evidence="1" id="KW-0732">Signal</keyword>
<evidence type="ECO:0000256" key="1">
    <source>
        <dbReference type="SAM" id="SignalP"/>
    </source>
</evidence>
<dbReference type="PROSITE" id="PS01208">
    <property type="entry name" value="VWFC_1"/>
    <property type="match status" value="1"/>
</dbReference>
<keyword evidence="3" id="KW-0176">Collagen</keyword>
<dbReference type="InParanoid" id="G3IDK3"/>
<dbReference type="InterPro" id="IPR001007">
    <property type="entry name" value="VWF_dom"/>
</dbReference>
<dbReference type="PANTHER" id="PTHR46439">
    <property type="entry name" value="CYSTEINE-RICH MOTOR NEURON 1 PROTEIN"/>
    <property type="match status" value="1"/>
</dbReference>
<dbReference type="GO" id="GO:0005581">
    <property type="term" value="C:collagen trimer"/>
    <property type="evidence" value="ECO:0007669"/>
    <property type="project" value="UniProtKB-KW"/>
</dbReference>
<feature type="signal peptide" evidence="1">
    <location>
        <begin position="1"/>
        <end position="25"/>
    </location>
</feature>
<name>G3IDK3_CRIGR</name>
<dbReference type="SUPFAM" id="SSF57603">
    <property type="entry name" value="FnI-like domain"/>
    <property type="match status" value="1"/>
</dbReference>
<organism evidence="3 4">
    <name type="scientific">Cricetulus griseus</name>
    <name type="common">Chinese hamster</name>
    <name type="synonym">Cricetulus barabensis griseus</name>
    <dbReference type="NCBI Taxonomy" id="10029"/>
    <lineage>
        <taxon>Eukaryota</taxon>
        <taxon>Metazoa</taxon>
        <taxon>Chordata</taxon>
        <taxon>Craniata</taxon>
        <taxon>Vertebrata</taxon>
        <taxon>Euteleostomi</taxon>
        <taxon>Mammalia</taxon>
        <taxon>Eutheria</taxon>
        <taxon>Euarchontoglires</taxon>
        <taxon>Glires</taxon>
        <taxon>Rodentia</taxon>
        <taxon>Myomorpha</taxon>
        <taxon>Muroidea</taxon>
        <taxon>Cricetidae</taxon>
        <taxon>Cricetinae</taxon>
        <taxon>Cricetulus</taxon>
    </lineage>
</organism>